<dbReference type="Proteomes" id="UP001215598">
    <property type="component" value="Unassembled WGS sequence"/>
</dbReference>
<dbReference type="SUPFAM" id="SSF81383">
    <property type="entry name" value="F-box domain"/>
    <property type="match status" value="1"/>
</dbReference>
<name>A0AAD7JP05_9AGAR</name>
<dbReference type="EMBL" id="JARKIB010000022">
    <property type="protein sequence ID" value="KAJ7767117.1"/>
    <property type="molecule type" value="Genomic_DNA"/>
</dbReference>
<protein>
    <recommendedName>
        <fullName evidence="1">F-box domain-containing protein</fullName>
    </recommendedName>
</protein>
<gene>
    <name evidence="2" type="ORF">B0H16DRAFT_1716759</name>
</gene>
<reference evidence="2" key="1">
    <citation type="submission" date="2023-03" db="EMBL/GenBank/DDBJ databases">
        <title>Massive genome expansion in bonnet fungi (Mycena s.s.) driven by repeated elements and novel gene families across ecological guilds.</title>
        <authorList>
            <consortium name="Lawrence Berkeley National Laboratory"/>
            <person name="Harder C.B."/>
            <person name="Miyauchi S."/>
            <person name="Viragh M."/>
            <person name="Kuo A."/>
            <person name="Thoen E."/>
            <person name="Andreopoulos B."/>
            <person name="Lu D."/>
            <person name="Skrede I."/>
            <person name="Drula E."/>
            <person name="Henrissat B."/>
            <person name="Morin E."/>
            <person name="Kohler A."/>
            <person name="Barry K."/>
            <person name="LaButti K."/>
            <person name="Morin E."/>
            <person name="Salamov A."/>
            <person name="Lipzen A."/>
            <person name="Mereny Z."/>
            <person name="Hegedus B."/>
            <person name="Baldrian P."/>
            <person name="Stursova M."/>
            <person name="Weitz H."/>
            <person name="Taylor A."/>
            <person name="Grigoriev I.V."/>
            <person name="Nagy L.G."/>
            <person name="Martin F."/>
            <person name="Kauserud H."/>
        </authorList>
    </citation>
    <scope>NUCLEOTIDE SEQUENCE</scope>
    <source>
        <strain evidence="2">CBHHK182m</strain>
    </source>
</reference>
<sequence length="517" mass="56885">MTRRRRVTANAPEERQDALLRRIRVILLSSLGFPGVRTSDRGAVATQSLLRIRSLLATDAILSEVRLEIAIAENRVEDIDEQVCGLKRVLDGLESRRRELQNFVATHKQVLALIRTLPSEILSEIFLQCVKHRQAGAWLIARVCRSWRETAISSPRLWNQIWIRTSSFGASISGATIKSMLSLQLQRSAQAPLYIFLAPDQRLMETQKVAILEAQASRPFPTLEESTLSGVFRDLPLLEELSYFTGSLGTAGLFPPATSLALQGVALGQAKKLLIVGQRSRHNLSDMLDCVCLVGPGDGTRTIHLPKLVSVMMREIDDSLLQSIASPALQRLTIFPPPSRSESITGQAPILSFLSQPGLSPTSLELSPVLKSTERLLDILAHTPHLSTLQLYFPDFVDRLFVDALACGPGERNLVPHLVYFELEGIFRHCGRGPLVDMLRSRCSPGPLCAVTICGDSSSPSYLPPRGRLPTDTASIPLEKLPGTWFSEVDSAELRFDAARIPLEKTPETLGVGGMLV</sequence>
<accession>A0AAD7JP05</accession>
<keyword evidence="3" id="KW-1185">Reference proteome</keyword>
<evidence type="ECO:0000313" key="2">
    <source>
        <dbReference type="EMBL" id="KAJ7767117.1"/>
    </source>
</evidence>
<dbReference type="Pfam" id="PF12937">
    <property type="entry name" value="F-box-like"/>
    <property type="match status" value="1"/>
</dbReference>
<dbReference type="InterPro" id="IPR001810">
    <property type="entry name" value="F-box_dom"/>
</dbReference>
<comment type="caution">
    <text evidence="2">The sequence shown here is derived from an EMBL/GenBank/DDBJ whole genome shotgun (WGS) entry which is preliminary data.</text>
</comment>
<organism evidence="2 3">
    <name type="scientific">Mycena metata</name>
    <dbReference type="NCBI Taxonomy" id="1033252"/>
    <lineage>
        <taxon>Eukaryota</taxon>
        <taxon>Fungi</taxon>
        <taxon>Dikarya</taxon>
        <taxon>Basidiomycota</taxon>
        <taxon>Agaricomycotina</taxon>
        <taxon>Agaricomycetes</taxon>
        <taxon>Agaricomycetidae</taxon>
        <taxon>Agaricales</taxon>
        <taxon>Marasmiineae</taxon>
        <taxon>Mycenaceae</taxon>
        <taxon>Mycena</taxon>
    </lineage>
</organism>
<dbReference type="InterPro" id="IPR036047">
    <property type="entry name" value="F-box-like_dom_sf"/>
</dbReference>
<evidence type="ECO:0000313" key="3">
    <source>
        <dbReference type="Proteomes" id="UP001215598"/>
    </source>
</evidence>
<evidence type="ECO:0000259" key="1">
    <source>
        <dbReference type="Pfam" id="PF12937"/>
    </source>
</evidence>
<dbReference type="AlphaFoldDB" id="A0AAD7JP05"/>
<dbReference type="Gene3D" id="1.20.1280.50">
    <property type="match status" value="1"/>
</dbReference>
<feature type="domain" description="F-box" evidence="1">
    <location>
        <begin position="115"/>
        <end position="163"/>
    </location>
</feature>
<proteinExistence type="predicted"/>